<dbReference type="PANTHER" id="PTHR24421">
    <property type="entry name" value="NITRATE/NITRITE SENSOR PROTEIN NARX-RELATED"/>
    <property type="match status" value="1"/>
</dbReference>
<feature type="transmembrane region" description="Helical" evidence="4">
    <location>
        <begin position="138"/>
        <end position="156"/>
    </location>
</feature>
<keyword evidence="1" id="KW-0808">Transferase</keyword>
<evidence type="ECO:0000256" key="4">
    <source>
        <dbReference type="SAM" id="Phobius"/>
    </source>
</evidence>
<dbReference type="PANTHER" id="PTHR24421:SF63">
    <property type="entry name" value="SENSOR HISTIDINE KINASE DESK"/>
    <property type="match status" value="1"/>
</dbReference>
<organism evidence="6 7">
    <name type="scientific">Nocardiopsis sediminis</name>
    <dbReference type="NCBI Taxonomy" id="1778267"/>
    <lineage>
        <taxon>Bacteria</taxon>
        <taxon>Bacillati</taxon>
        <taxon>Actinomycetota</taxon>
        <taxon>Actinomycetes</taxon>
        <taxon>Streptosporangiales</taxon>
        <taxon>Nocardiopsidaceae</taxon>
        <taxon>Nocardiopsis</taxon>
    </lineage>
</organism>
<evidence type="ECO:0000313" key="6">
    <source>
        <dbReference type="EMBL" id="MFC3999376.1"/>
    </source>
</evidence>
<dbReference type="RefSeq" id="WP_378537781.1">
    <property type="nucleotide sequence ID" value="NZ_JBHSBH010000015.1"/>
</dbReference>
<keyword evidence="4" id="KW-0812">Transmembrane</keyword>
<evidence type="ECO:0000313" key="7">
    <source>
        <dbReference type="Proteomes" id="UP001595847"/>
    </source>
</evidence>
<protein>
    <submittedName>
        <fullName evidence="6">Sensor histidine kinase</fullName>
    </submittedName>
</protein>
<feature type="domain" description="Signal transduction histidine kinase subgroup 3 dimerisation and phosphoacceptor" evidence="5">
    <location>
        <begin position="208"/>
        <end position="274"/>
    </location>
</feature>
<dbReference type="Proteomes" id="UP001595847">
    <property type="component" value="Unassembled WGS sequence"/>
</dbReference>
<evidence type="ECO:0000256" key="2">
    <source>
        <dbReference type="ARBA" id="ARBA00022777"/>
    </source>
</evidence>
<dbReference type="Pfam" id="PF07730">
    <property type="entry name" value="HisKA_3"/>
    <property type="match status" value="1"/>
</dbReference>
<dbReference type="CDD" id="cd16917">
    <property type="entry name" value="HATPase_UhpB-NarQ-NarX-like"/>
    <property type="match status" value="1"/>
</dbReference>
<gene>
    <name evidence="6" type="ORF">ACFOVU_25925</name>
</gene>
<proteinExistence type="predicted"/>
<dbReference type="InterPro" id="IPR050482">
    <property type="entry name" value="Sensor_HK_TwoCompSys"/>
</dbReference>
<name>A0ABV8FXI4_9ACTN</name>
<dbReference type="GO" id="GO:0016301">
    <property type="term" value="F:kinase activity"/>
    <property type="evidence" value="ECO:0007669"/>
    <property type="project" value="UniProtKB-KW"/>
</dbReference>
<keyword evidence="3" id="KW-0902">Two-component regulatory system</keyword>
<keyword evidence="7" id="KW-1185">Reference proteome</keyword>
<evidence type="ECO:0000256" key="3">
    <source>
        <dbReference type="ARBA" id="ARBA00023012"/>
    </source>
</evidence>
<feature type="transmembrane region" description="Helical" evidence="4">
    <location>
        <begin position="20"/>
        <end position="40"/>
    </location>
</feature>
<dbReference type="InterPro" id="IPR011712">
    <property type="entry name" value="Sig_transdc_His_kin_sub3_dim/P"/>
</dbReference>
<keyword evidence="4" id="KW-0472">Membrane</keyword>
<comment type="caution">
    <text evidence="6">The sequence shown here is derived from an EMBL/GenBank/DDBJ whole genome shotgun (WGS) entry which is preliminary data.</text>
</comment>
<feature type="transmembrane region" description="Helical" evidence="4">
    <location>
        <begin position="47"/>
        <end position="67"/>
    </location>
</feature>
<dbReference type="InterPro" id="IPR036890">
    <property type="entry name" value="HATPase_C_sf"/>
</dbReference>
<feature type="transmembrane region" description="Helical" evidence="4">
    <location>
        <begin position="162"/>
        <end position="187"/>
    </location>
</feature>
<accession>A0ABV8FXI4</accession>
<dbReference type="EMBL" id="JBHSBH010000015">
    <property type="protein sequence ID" value="MFC3999376.1"/>
    <property type="molecule type" value="Genomic_DNA"/>
</dbReference>
<evidence type="ECO:0000259" key="5">
    <source>
        <dbReference type="Pfam" id="PF07730"/>
    </source>
</evidence>
<dbReference type="SUPFAM" id="SSF55874">
    <property type="entry name" value="ATPase domain of HSP90 chaperone/DNA topoisomerase II/histidine kinase"/>
    <property type="match status" value="1"/>
</dbReference>
<evidence type="ECO:0000256" key="1">
    <source>
        <dbReference type="ARBA" id="ARBA00022679"/>
    </source>
</evidence>
<dbReference type="Gene3D" id="3.30.565.10">
    <property type="entry name" value="Histidine kinase-like ATPase, C-terminal domain"/>
    <property type="match status" value="1"/>
</dbReference>
<feature type="transmembrane region" description="Helical" evidence="4">
    <location>
        <begin position="100"/>
        <end position="131"/>
    </location>
</feature>
<reference evidence="7" key="1">
    <citation type="journal article" date="2019" name="Int. J. Syst. Evol. Microbiol.">
        <title>The Global Catalogue of Microorganisms (GCM) 10K type strain sequencing project: providing services to taxonomists for standard genome sequencing and annotation.</title>
        <authorList>
            <consortium name="The Broad Institute Genomics Platform"/>
            <consortium name="The Broad Institute Genome Sequencing Center for Infectious Disease"/>
            <person name="Wu L."/>
            <person name="Ma J."/>
        </authorList>
    </citation>
    <scope>NUCLEOTIDE SEQUENCE [LARGE SCALE GENOMIC DNA]</scope>
    <source>
        <strain evidence="7">TBRC 1826</strain>
    </source>
</reference>
<keyword evidence="2 6" id="KW-0418">Kinase</keyword>
<dbReference type="Gene3D" id="1.20.5.1930">
    <property type="match status" value="1"/>
</dbReference>
<sequence length="408" mass="41934">MRDGMTDDGEGLGAFRRGTWWSLTGTTTVLLVVLIGAGALDPQTPRWATVIVAVALPATVVACPVLFHRRLTSPAPSPEAPGAARPAPPLPWSLLGGSGAAVLGGVLLAVGDAVLWSLAPAVMVSIAAMFLPRGGRRALIAAAVAGAAVIGLAAGPSPGGDWIRAALLPAGVVALTAWTTLGMLWAWDVAERLNTGRRLAAELAVARERLRFAADLHDIQGHHLQVIALKGELAARLAGPDPARAAEEMREVQRLAADALRDTRAVVQGYRRTTLEAEIANATRVLAAAGIEVAADVDPAAADRLPASGRNLLGLVVREATTNLLRHSGARSAEVGHRITGGSARLRVANDGAAAPSGTEAGTGLRALAERLEAAGGGLTWHHRDGRFVVEAWFPLSGTDAAAEGEAG</sequence>
<keyword evidence="4" id="KW-1133">Transmembrane helix</keyword>